<dbReference type="RefSeq" id="WP_163077318.1">
    <property type="nucleotide sequence ID" value="NZ_CP048630.1"/>
</dbReference>
<sequence>MNIVSTPVASSPSAHSPAADDAEAAPFVHAPFDGSRKPFAIGLAPLDLAEWIEPDPGLARHLAEREALIRDKRDVVFREEPSSRAAQREALDLVVDHVTTRYPDLYKLDGRTLTVVPTGRRFDLDDEGEAPLAVAGHIIADDLLILAPGEAGYRLVAAVLCFPSAWSLAEKFGQSLDGLHQAVPGYQSKLSRVMNRIFENLKVDQPVWRLNWSIYPDDALHHPESKERPREWFSDPANPSPQAFVRVERQTLRRMPESGSMLFTVRIHVDPFSAFRRYPEGQALAAALREQILALDPEQLDYKALTGQRDAVAAVLERIAQGE</sequence>
<reference evidence="2 3" key="1">
    <citation type="submission" date="2020-02" db="EMBL/GenBank/DDBJ databases">
        <authorList>
            <person name="Li G."/>
        </authorList>
    </citation>
    <scope>NUCLEOTIDE SEQUENCE [LARGE SCALE GENOMIC DNA]</scope>
    <source>
        <strain evidence="2 3">DSM 102029</strain>
    </source>
</reference>
<organism evidence="2 3">
    <name type="scientific">Ancylobacter pratisalsi</name>
    <dbReference type="NCBI Taxonomy" id="1745854"/>
    <lineage>
        <taxon>Bacteria</taxon>
        <taxon>Pseudomonadati</taxon>
        <taxon>Pseudomonadota</taxon>
        <taxon>Alphaproteobacteria</taxon>
        <taxon>Hyphomicrobiales</taxon>
        <taxon>Xanthobacteraceae</taxon>
        <taxon>Ancylobacter</taxon>
    </lineage>
</organism>
<feature type="region of interest" description="Disordered" evidence="1">
    <location>
        <begin position="1"/>
        <end position="20"/>
    </location>
</feature>
<dbReference type="EMBL" id="CP048630">
    <property type="protein sequence ID" value="QIB36095.1"/>
    <property type="molecule type" value="Genomic_DNA"/>
</dbReference>
<dbReference type="KEGG" id="apra:G3A50_05285"/>
<evidence type="ECO:0000313" key="3">
    <source>
        <dbReference type="Proteomes" id="UP000464751"/>
    </source>
</evidence>
<dbReference type="InterPro" id="IPR021848">
    <property type="entry name" value="HODM_asu-like"/>
</dbReference>
<proteinExistence type="predicted"/>
<dbReference type="Proteomes" id="UP000464751">
    <property type="component" value="Chromosome"/>
</dbReference>
<feature type="compositionally biased region" description="Low complexity" evidence="1">
    <location>
        <begin position="7"/>
        <end position="20"/>
    </location>
</feature>
<accession>A0A6P1YSS8</accession>
<evidence type="ECO:0000313" key="2">
    <source>
        <dbReference type="EMBL" id="QIB36095.1"/>
    </source>
</evidence>
<evidence type="ECO:0000256" key="1">
    <source>
        <dbReference type="SAM" id="MobiDB-lite"/>
    </source>
</evidence>
<protein>
    <submittedName>
        <fullName evidence="2">DUF3445 domain-containing protein</fullName>
    </submittedName>
</protein>
<dbReference type="Pfam" id="PF11927">
    <property type="entry name" value="HODM_asu-like"/>
    <property type="match status" value="1"/>
</dbReference>
<keyword evidence="3" id="KW-1185">Reference proteome</keyword>
<dbReference type="AlphaFoldDB" id="A0A6P1YSS8"/>
<name>A0A6P1YSS8_9HYPH</name>
<gene>
    <name evidence="2" type="ORF">G3A50_05285</name>
</gene>